<dbReference type="Gene3D" id="3.40.30.10">
    <property type="entry name" value="Glutaredoxin"/>
    <property type="match status" value="1"/>
</dbReference>
<feature type="domain" description="GST C-terminal" evidence="5">
    <location>
        <begin position="86"/>
        <end position="206"/>
    </location>
</feature>
<keyword evidence="2 6" id="KW-0808">Transferase</keyword>
<gene>
    <name evidence="6" type="ORF">G3I67_00835</name>
</gene>
<evidence type="ECO:0000256" key="2">
    <source>
        <dbReference type="ARBA" id="ARBA00022679"/>
    </source>
</evidence>
<accession>A0A6B2R2U9</accession>
<evidence type="ECO:0000256" key="3">
    <source>
        <dbReference type="RuleBase" id="RU003494"/>
    </source>
</evidence>
<feature type="domain" description="GST N-terminal" evidence="4">
    <location>
        <begin position="1"/>
        <end position="81"/>
    </location>
</feature>
<dbReference type="PANTHER" id="PTHR44051">
    <property type="entry name" value="GLUTATHIONE S-TRANSFERASE-RELATED"/>
    <property type="match status" value="1"/>
</dbReference>
<dbReference type="PROSITE" id="PS50404">
    <property type="entry name" value="GST_NTER"/>
    <property type="match status" value="1"/>
</dbReference>
<evidence type="ECO:0000256" key="1">
    <source>
        <dbReference type="ARBA" id="ARBA00007409"/>
    </source>
</evidence>
<reference evidence="6" key="1">
    <citation type="submission" date="2020-02" db="EMBL/GenBank/DDBJ databases">
        <authorList>
            <person name="Chen W.-M."/>
        </authorList>
    </citation>
    <scope>NUCLEOTIDE SEQUENCE</scope>
    <source>
        <strain evidence="6">NBD-18</strain>
    </source>
</reference>
<dbReference type="Pfam" id="PF00043">
    <property type="entry name" value="GST_C"/>
    <property type="match status" value="1"/>
</dbReference>
<dbReference type="CDD" id="cd03047">
    <property type="entry name" value="GST_N_2"/>
    <property type="match status" value="1"/>
</dbReference>
<dbReference type="InterPro" id="IPR004045">
    <property type="entry name" value="Glutathione_S-Trfase_N"/>
</dbReference>
<dbReference type="SUPFAM" id="SSF47616">
    <property type="entry name" value="GST C-terminal domain-like"/>
    <property type="match status" value="1"/>
</dbReference>
<dbReference type="Gene3D" id="1.20.1050.10">
    <property type="match status" value="1"/>
</dbReference>
<dbReference type="SFLD" id="SFLDG01150">
    <property type="entry name" value="Main.1:_Beta-like"/>
    <property type="match status" value="1"/>
</dbReference>
<dbReference type="GO" id="GO:0016740">
    <property type="term" value="F:transferase activity"/>
    <property type="evidence" value="ECO:0007669"/>
    <property type="project" value="UniProtKB-KW"/>
</dbReference>
<dbReference type="AlphaFoldDB" id="A0A6B2R2U9"/>
<organism evidence="6">
    <name type="scientific">Sheuella amnicola</name>
    <dbReference type="NCBI Taxonomy" id="2707330"/>
    <lineage>
        <taxon>Bacteria</taxon>
        <taxon>Pseudomonadati</taxon>
        <taxon>Pseudomonadota</taxon>
        <taxon>Betaproteobacteria</taxon>
        <taxon>Burkholderiales</taxon>
        <taxon>Alcaligenaceae</taxon>
        <taxon>Sheuella</taxon>
    </lineage>
</organism>
<dbReference type="InterPro" id="IPR036282">
    <property type="entry name" value="Glutathione-S-Trfase_C_sf"/>
</dbReference>
<protein>
    <submittedName>
        <fullName evidence="6">Glutathione S-transferase family protein</fullName>
    </submittedName>
</protein>
<evidence type="ECO:0000259" key="5">
    <source>
        <dbReference type="PROSITE" id="PS50405"/>
    </source>
</evidence>
<dbReference type="SFLD" id="SFLDS00019">
    <property type="entry name" value="Glutathione_Transferase_(cytos"/>
    <property type="match status" value="1"/>
</dbReference>
<dbReference type="Pfam" id="PF02798">
    <property type="entry name" value="GST_N"/>
    <property type="match status" value="1"/>
</dbReference>
<evidence type="ECO:0000259" key="4">
    <source>
        <dbReference type="PROSITE" id="PS50404"/>
    </source>
</evidence>
<sequence length="206" mass="23459">MLRIWGRITSINVRKAVWTAQELGLAFERIDAGGAFGIVKTPEYMALNPNSVIPTLVDGDFVLWESNVIVRYLCAKHSMGNLYPSDLQERFDAERWMDWQQTTFSPAGRDAFWQSIRVAEAERDHKKIENSVAATEPLLDRLEAHLSKHPFMACGRLTMADIPLACEIHRWFGLNISTKKWPHIEAWYAKIFARPASTGVFTLPLA</sequence>
<proteinExistence type="inferred from homology"/>
<dbReference type="RefSeq" id="WP_163651097.1">
    <property type="nucleotide sequence ID" value="NZ_JAAGRN010000001.1"/>
</dbReference>
<dbReference type="PANTHER" id="PTHR44051:SF19">
    <property type="entry name" value="DISULFIDE-BOND OXIDOREDUCTASE YFCG"/>
    <property type="match status" value="1"/>
</dbReference>
<evidence type="ECO:0000313" key="6">
    <source>
        <dbReference type="EMBL" id="NDY81765.1"/>
    </source>
</evidence>
<dbReference type="FunFam" id="3.40.30.10:FF:000039">
    <property type="entry name" value="Glutathione S-transferase domain"/>
    <property type="match status" value="1"/>
</dbReference>
<dbReference type="EMBL" id="JAAGRN010000001">
    <property type="protein sequence ID" value="NDY81765.1"/>
    <property type="molecule type" value="Genomic_DNA"/>
</dbReference>
<dbReference type="PROSITE" id="PS50405">
    <property type="entry name" value="GST_CTER"/>
    <property type="match status" value="1"/>
</dbReference>
<dbReference type="InterPro" id="IPR010987">
    <property type="entry name" value="Glutathione-S-Trfase_C-like"/>
</dbReference>
<dbReference type="SUPFAM" id="SSF52833">
    <property type="entry name" value="Thioredoxin-like"/>
    <property type="match status" value="1"/>
</dbReference>
<comment type="similarity">
    <text evidence="1 3">Belongs to the GST superfamily.</text>
</comment>
<dbReference type="InterPro" id="IPR004046">
    <property type="entry name" value="GST_C"/>
</dbReference>
<dbReference type="InterPro" id="IPR040079">
    <property type="entry name" value="Glutathione_S-Trfase"/>
</dbReference>
<name>A0A6B2R2U9_9BURK</name>
<comment type="caution">
    <text evidence="6">The sequence shown here is derived from an EMBL/GenBank/DDBJ whole genome shotgun (WGS) entry which is preliminary data.</text>
</comment>
<dbReference type="InterPro" id="IPR036249">
    <property type="entry name" value="Thioredoxin-like_sf"/>
</dbReference>
<dbReference type="SFLD" id="SFLDG00358">
    <property type="entry name" value="Main_(cytGST)"/>
    <property type="match status" value="1"/>
</dbReference>